<organism evidence="9 10">
    <name type="scientific">Micromonospora matsumotoense</name>
    <dbReference type="NCBI Taxonomy" id="121616"/>
    <lineage>
        <taxon>Bacteria</taxon>
        <taxon>Bacillati</taxon>
        <taxon>Actinomycetota</taxon>
        <taxon>Actinomycetes</taxon>
        <taxon>Micromonosporales</taxon>
        <taxon>Micromonosporaceae</taxon>
        <taxon>Micromonospora</taxon>
    </lineage>
</organism>
<keyword evidence="4 7" id="KW-1133">Transmembrane helix</keyword>
<keyword evidence="10" id="KW-1185">Reference proteome</keyword>
<evidence type="ECO:0000256" key="3">
    <source>
        <dbReference type="ARBA" id="ARBA00022692"/>
    </source>
</evidence>
<evidence type="ECO:0000259" key="8">
    <source>
        <dbReference type="Pfam" id="PF13396"/>
    </source>
</evidence>
<comment type="subcellular location">
    <subcellularLocation>
        <location evidence="1">Cell membrane</location>
        <topology evidence="1">Multi-pass membrane protein</topology>
    </subcellularLocation>
</comment>
<evidence type="ECO:0000256" key="5">
    <source>
        <dbReference type="ARBA" id="ARBA00023136"/>
    </source>
</evidence>
<dbReference type="InterPro" id="IPR027379">
    <property type="entry name" value="CLS_N"/>
</dbReference>
<evidence type="ECO:0000313" key="9">
    <source>
        <dbReference type="EMBL" id="SCF18121.1"/>
    </source>
</evidence>
<feature type="region of interest" description="Disordered" evidence="6">
    <location>
        <begin position="63"/>
        <end position="96"/>
    </location>
</feature>
<dbReference type="STRING" id="121616.GA0070216_10660"/>
<evidence type="ECO:0000256" key="4">
    <source>
        <dbReference type="ARBA" id="ARBA00022989"/>
    </source>
</evidence>
<keyword evidence="5 7" id="KW-0472">Membrane</keyword>
<accession>A0A1C4YCQ6</accession>
<feature type="compositionally biased region" description="Basic and acidic residues" evidence="6">
    <location>
        <begin position="148"/>
        <end position="170"/>
    </location>
</feature>
<feature type="region of interest" description="Disordered" evidence="6">
    <location>
        <begin position="118"/>
        <end position="170"/>
    </location>
</feature>
<proteinExistence type="predicted"/>
<dbReference type="Proteomes" id="UP000198797">
    <property type="component" value="Unassembled WGS sequence"/>
</dbReference>
<name>A0A1C4YCQ6_9ACTN</name>
<evidence type="ECO:0000256" key="1">
    <source>
        <dbReference type="ARBA" id="ARBA00004651"/>
    </source>
</evidence>
<evidence type="ECO:0000256" key="2">
    <source>
        <dbReference type="ARBA" id="ARBA00022475"/>
    </source>
</evidence>
<keyword evidence="3 7" id="KW-0812">Transmembrane</keyword>
<evidence type="ECO:0000256" key="6">
    <source>
        <dbReference type="SAM" id="MobiDB-lite"/>
    </source>
</evidence>
<protein>
    <submittedName>
        <fullName evidence="9">Phospholipase_D-nuclease N-terminal</fullName>
    </submittedName>
</protein>
<dbReference type="Pfam" id="PF13396">
    <property type="entry name" value="PLDc_N"/>
    <property type="match status" value="1"/>
</dbReference>
<dbReference type="PROSITE" id="PS51257">
    <property type="entry name" value="PROKAR_LIPOPROTEIN"/>
    <property type="match status" value="1"/>
</dbReference>
<dbReference type="EMBL" id="FMCU01000006">
    <property type="protein sequence ID" value="SCF18121.1"/>
    <property type="molecule type" value="Genomic_DNA"/>
</dbReference>
<gene>
    <name evidence="9" type="ORF">GA0070216_10660</name>
</gene>
<feature type="domain" description="Cardiolipin synthase N-terminal" evidence="8">
    <location>
        <begin position="15"/>
        <end position="59"/>
    </location>
</feature>
<reference evidence="10" key="1">
    <citation type="submission" date="2016-06" db="EMBL/GenBank/DDBJ databases">
        <authorList>
            <person name="Varghese N."/>
            <person name="Submissions Spin"/>
        </authorList>
    </citation>
    <scope>NUCLEOTIDE SEQUENCE [LARGE SCALE GENOMIC DNA]</scope>
    <source>
        <strain evidence="10">DSM 44100</strain>
    </source>
</reference>
<keyword evidence="2" id="KW-1003">Cell membrane</keyword>
<evidence type="ECO:0000313" key="10">
    <source>
        <dbReference type="Proteomes" id="UP000198797"/>
    </source>
</evidence>
<dbReference type="OrthoDB" id="3298527at2"/>
<dbReference type="AlphaFoldDB" id="A0A1C4YCQ6"/>
<sequence length="170" mass="18969">MARLYVLLFLLQVVLAACALISCLSAEDGAIRGLPRFAWVLIILVFPLVGSIAWFLAGRPAPEGDRRGGWPSGPGSRRPVAPDDNPEFLKSIDERARRDDNALFQRWEEDLRRREDDLRRYDGDQPHTGASSRDGAPSRGHTPPADRPSPREDASPHDGERPREGDRPEI</sequence>
<dbReference type="GO" id="GO:0005886">
    <property type="term" value="C:plasma membrane"/>
    <property type="evidence" value="ECO:0007669"/>
    <property type="project" value="UniProtKB-SubCell"/>
</dbReference>
<evidence type="ECO:0000256" key="7">
    <source>
        <dbReference type="SAM" id="Phobius"/>
    </source>
</evidence>
<feature type="transmembrane region" description="Helical" evidence="7">
    <location>
        <begin position="36"/>
        <end position="57"/>
    </location>
</feature>